<dbReference type="InterPro" id="IPR002942">
    <property type="entry name" value="S4_RNA-bd"/>
</dbReference>
<organism evidence="8 9">
    <name type="scientific">Helicobacter equorum</name>
    <dbReference type="NCBI Taxonomy" id="361872"/>
    <lineage>
        <taxon>Bacteria</taxon>
        <taxon>Pseudomonadati</taxon>
        <taxon>Campylobacterota</taxon>
        <taxon>Epsilonproteobacteria</taxon>
        <taxon>Campylobacterales</taxon>
        <taxon>Helicobacteraceae</taxon>
        <taxon>Helicobacter</taxon>
    </lineage>
</organism>
<evidence type="ECO:0000313" key="8">
    <source>
        <dbReference type="EMBL" id="RDU67745.1"/>
    </source>
</evidence>
<evidence type="ECO:0000313" key="9">
    <source>
        <dbReference type="Proteomes" id="UP000256514"/>
    </source>
</evidence>
<proteinExistence type="inferred from homology"/>
<reference evidence="8 9" key="1">
    <citation type="submission" date="2018-04" db="EMBL/GenBank/DDBJ databases">
        <title>Novel Campyloabacter and Helicobacter Species and Strains.</title>
        <authorList>
            <person name="Mannion A.J."/>
            <person name="Shen Z."/>
            <person name="Fox J.G."/>
        </authorList>
    </citation>
    <scope>NUCLEOTIDE SEQUENCE [LARGE SCALE GENOMIC DNA]</scope>
    <source>
        <strain evidence="8 9">MIT 12-6600</strain>
    </source>
</reference>
<dbReference type="EMBL" id="NXLT01000002">
    <property type="protein sequence ID" value="RDU67745.1"/>
    <property type="molecule type" value="Genomic_DNA"/>
</dbReference>
<comment type="caution">
    <text evidence="8">The sequence shown here is derived from an EMBL/GenBank/DDBJ whole genome shotgun (WGS) entry which is preliminary data.</text>
</comment>
<dbReference type="Proteomes" id="UP000256514">
    <property type="component" value="Unassembled WGS sequence"/>
</dbReference>
<gene>
    <name evidence="8" type="ORF">CQA54_02080</name>
</gene>
<dbReference type="SMART" id="SM00363">
    <property type="entry name" value="S4"/>
    <property type="match status" value="1"/>
</dbReference>
<keyword evidence="9" id="KW-1185">Reference proteome</keyword>
<dbReference type="Pfam" id="PF01479">
    <property type="entry name" value="S4"/>
    <property type="match status" value="1"/>
</dbReference>
<keyword evidence="3" id="KW-0413">Isomerase</keyword>
<dbReference type="PROSITE" id="PS50889">
    <property type="entry name" value="S4"/>
    <property type="match status" value="1"/>
</dbReference>
<evidence type="ECO:0000256" key="4">
    <source>
        <dbReference type="ARBA" id="ARBA00031870"/>
    </source>
</evidence>
<dbReference type="Gene3D" id="3.30.2350.10">
    <property type="entry name" value="Pseudouridine synthase"/>
    <property type="match status" value="1"/>
</dbReference>
<evidence type="ECO:0000259" key="7">
    <source>
        <dbReference type="SMART" id="SM00363"/>
    </source>
</evidence>
<dbReference type="InterPro" id="IPR020103">
    <property type="entry name" value="PsdUridine_synth_cat_dom_sf"/>
</dbReference>
<feature type="domain" description="RNA-binding S4" evidence="7">
    <location>
        <begin position="18"/>
        <end position="78"/>
    </location>
</feature>
<dbReference type="CDD" id="cd02869">
    <property type="entry name" value="PseudoU_synth_RluA_like"/>
    <property type="match status" value="1"/>
</dbReference>
<protein>
    <recommendedName>
        <fullName evidence="4">RNA pseudouridylate synthase</fullName>
    </recommendedName>
    <alternativeName>
        <fullName evidence="5">RNA-uridine isomerase</fullName>
    </alternativeName>
</protein>
<dbReference type="Gene3D" id="3.10.290.10">
    <property type="entry name" value="RNA-binding S4 domain"/>
    <property type="match status" value="1"/>
</dbReference>
<comment type="similarity">
    <text evidence="2">Belongs to the pseudouridine synthase RluA family.</text>
</comment>
<dbReference type="SUPFAM" id="SSF55120">
    <property type="entry name" value="Pseudouridine synthase"/>
    <property type="match status" value="1"/>
</dbReference>
<dbReference type="InterPro" id="IPR050188">
    <property type="entry name" value="RluA_PseudoU_synthase"/>
</dbReference>
<dbReference type="GO" id="GO:0120159">
    <property type="term" value="F:rRNA pseudouridine synthase activity"/>
    <property type="evidence" value="ECO:0007669"/>
    <property type="project" value="UniProtKB-ARBA"/>
</dbReference>
<dbReference type="Pfam" id="PF00849">
    <property type="entry name" value="PseudoU_synth_2"/>
    <property type="match status" value="1"/>
</dbReference>
<evidence type="ECO:0000256" key="1">
    <source>
        <dbReference type="ARBA" id="ARBA00000073"/>
    </source>
</evidence>
<dbReference type="SUPFAM" id="SSF55174">
    <property type="entry name" value="Alpha-L RNA-binding motif"/>
    <property type="match status" value="1"/>
</dbReference>
<evidence type="ECO:0000256" key="5">
    <source>
        <dbReference type="ARBA" id="ARBA00033164"/>
    </source>
</evidence>
<dbReference type="InterPro" id="IPR006145">
    <property type="entry name" value="PsdUridine_synth_RsuA/RluA"/>
</dbReference>
<dbReference type="InterPro" id="IPR036986">
    <property type="entry name" value="S4_RNA-bd_sf"/>
</dbReference>
<evidence type="ECO:0000256" key="3">
    <source>
        <dbReference type="ARBA" id="ARBA00023235"/>
    </source>
</evidence>
<comment type="catalytic activity">
    <reaction evidence="1">
        <text>a uridine in RNA = a pseudouridine in RNA</text>
        <dbReference type="Rhea" id="RHEA:48348"/>
        <dbReference type="Rhea" id="RHEA-COMP:12068"/>
        <dbReference type="Rhea" id="RHEA-COMP:12069"/>
        <dbReference type="ChEBI" id="CHEBI:65314"/>
        <dbReference type="ChEBI" id="CHEBI:65315"/>
    </reaction>
</comment>
<dbReference type="AlphaFoldDB" id="A0A3D8IS70"/>
<keyword evidence="6" id="KW-0694">RNA-binding</keyword>
<dbReference type="RefSeq" id="WP_115570572.1">
    <property type="nucleotide sequence ID" value="NZ_NXLT01000002.1"/>
</dbReference>
<dbReference type="CDD" id="cd00165">
    <property type="entry name" value="S4"/>
    <property type="match status" value="1"/>
</dbReference>
<sequence>MQDSIIITQKDLDATPKPRLDSILSTCLQIPRAQALQLIKNQQVTLNNNLCIKPSTQITLNDTLQISIPNPQPSTNTHITLDMLIQAKSEFLDISVVYEDNELLILNKPPHIVIHEAPSLKEPTLVDWLKLTQPPIRNLCGDLRYGIVHRLDRQTSGALAIAKTPHAHNALSTQLKTREMGRYYLALIDNPLKKTTTIECYMGRHPKNRLKMAKLASYKNSQDSKHSALRYSKSIFTPLLDSPKDTLQLIAIKLFTGRTHQIRTHLESIGRHIIGDTLYGYKGKFEGYRVLLHAYLMYVLHPNGYNTQDCKKHIFKAPLFADMLQFLEQYFDKEMLDEVLAPKHILDCFTHF</sequence>
<dbReference type="PANTHER" id="PTHR21600">
    <property type="entry name" value="MITOCHONDRIAL RNA PSEUDOURIDINE SYNTHASE"/>
    <property type="match status" value="1"/>
</dbReference>
<evidence type="ECO:0000256" key="2">
    <source>
        <dbReference type="ARBA" id="ARBA00010876"/>
    </source>
</evidence>
<dbReference type="GO" id="GO:0003723">
    <property type="term" value="F:RNA binding"/>
    <property type="evidence" value="ECO:0007669"/>
    <property type="project" value="UniProtKB-KW"/>
</dbReference>
<dbReference type="GO" id="GO:0000455">
    <property type="term" value="P:enzyme-directed rRNA pseudouridine synthesis"/>
    <property type="evidence" value="ECO:0007669"/>
    <property type="project" value="TreeGrafter"/>
</dbReference>
<accession>A0A3D8IS70</accession>
<dbReference type="OrthoDB" id="128480at2"/>
<evidence type="ECO:0000256" key="6">
    <source>
        <dbReference type="PROSITE-ProRule" id="PRU00182"/>
    </source>
</evidence>
<name>A0A3D8IS70_9HELI</name>
<dbReference type="PANTHER" id="PTHR21600:SF44">
    <property type="entry name" value="RIBOSOMAL LARGE SUBUNIT PSEUDOURIDINE SYNTHASE D"/>
    <property type="match status" value="1"/>
</dbReference>